<comment type="caution">
    <text evidence="1">The sequence shown here is derived from an EMBL/GenBank/DDBJ whole genome shotgun (WGS) entry which is preliminary data.</text>
</comment>
<gene>
    <name evidence="1" type="ORF">Agub_g6764</name>
</gene>
<dbReference type="Proteomes" id="UP001054857">
    <property type="component" value="Unassembled WGS sequence"/>
</dbReference>
<proteinExistence type="predicted"/>
<feature type="non-terminal residue" evidence="1">
    <location>
        <position position="1"/>
    </location>
</feature>
<name>A0AAD3DNZ2_9CHLO</name>
<dbReference type="AlphaFoldDB" id="A0AAD3DNZ2"/>
<accession>A0AAD3DNZ2</accession>
<evidence type="ECO:0000313" key="1">
    <source>
        <dbReference type="EMBL" id="GFR45386.1"/>
    </source>
</evidence>
<dbReference type="EMBL" id="BMAR01000009">
    <property type="protein sequence ID" value="GFR45386.1"/>
    <property type="molecule type" value="Genomic_DNA"/>
</dbReference>
<reference evidence="1 2" key="1">
    <citation type="journal article" date="2021" name="Sci. Rep.">
        <title>Genome sequencing of the multicellular alga Astrephomene provides insights into convergent evolution of germ-soma differentiation.</title>
        <authorList>
            <person name="Yamashita S."/>
            <person name="Yamamoto K."/>
            <person name="Matsuzaki R."/>
            <person name="Suzuki S."/>
            <person name="Yamaguchi H."/>
            <person name="Hirooka S."/>
            <person name="Minakuchi Y."/>
            <person name="Miyagishima S."/>
            <person name="Kawachi M."/>
            <person name="Toyoda A."/>
            <person name="Nozaki H."/>
        </authorList>
    </citation>
    <scope>NUCLEOTIDE SEQUENCE [LARGE SCALE GENOMIC DNA]</scope>
    <source>
        <strain evidence="1 2">NIES-4017</strain>
    </source>
</reference>
<feature type="non-terminal residue" evidence="1">
    <location>
        <position position="255"/>
    </location>
</feature>
<protein>
    <submittedName>
        <fullName evidence="1">Uncharacterized protein</fullName>
    </submittedName>
</protein>
<keyword evidence="2" id="KW-1185">Reference proteome</keyword>
<sequence length="255" mass="26536">LPSDAPVSVTSAKSPTLTLLVNNVVQGTVSLPRGREYHLCASNEVATAAAPCDPGVTATNRLGVNITDQVYVCPPDACFLKGTSCAGHELQKKGLRGCVDSNLTVGSFIKINFVVYDKFAEQPRATATRYIAITSPCSNHVDIYCSADNSCGSDPCDARALLRTFTNSTTSGVRQSPLLLLVDGGNSSVKAPAASLTVATLTASIIASSLLNGSGLLYDKQQQLTLPYGRPAPYSLLPCSDLHNLTGCGALAVDA</sequence>
<organism evidence="1 2">
    <name type="scientific">Astrephomene gubernaculifera</name>
    <dbReference type="NCBI Taxonomy" id="47775"/>
    <lineage>
        <taxon>Eukaryota</taxon>
        <taxon>Viridiplantae</taxon>
        <taxon>Chlorophyta</taxon>
        <taxon>core chlorophytes</taxon>
        <taxon>Chlorophyceae</taxon>
        <taxon>CS clade</taxon>
        <taxon>Chlamydomonadales</taxon>
        <taxon>Astrephomenaceae</taxon>
        <taxon>Astrephomene</taxon>
    </lineage>
</organism>
<evidence type="ECO:0000313" key="2">
    <source>
        <dbReference type="Proteomes" id="UP001054857"/>
    </source>
</evidence>